<keyword evidence="1" id="KW-0732">Signal</keyword>
<protein>
    <recommendedName>
        <fullName evidence="4">Odorant-binding protein A5</fullName>
    </recommendedName>
</protein>
<dbReference type="PANTHER" id="PTHR11362:SF82">
    <property type="entry name" value="PHOSPHATIDYLETHANOLAMINE-BINDING PROTEIN 4"/>
    <property type="match status" value="1"/>
</dbReference>
<dbReference type="Proteomes" id="UP001200034">
    <property type="component" value="Unassembled WGS sequence"/>
</dbReference>
<gene>
    <name evidence="2" type="ORF">KR093_007102</name>
</gene>
<proteinExistence type="predicted"/>
<dbReference type="InterPro" id="IPR008914">
    <property type="entry name" value="PEBP"/>
</dbReference>
<evidence type="ECO:0000313" key="2">
    <source>
        <dbReference type="EMBL" id="KAH8377780.1"/>
    </source>
</evidence>
<evidence type="ECO:0008006" key="4">
    <source>
        <dbReference type="Google" id="ProtNLM"/>
    </source>
</evidence>
<organism evidence="2 3">
    <name type="scientific">Drosophila rubida</name>
    <dbReference type="NCBI Taxonomy" id="30044"/>
    <lineage>
        <taxon>Eukaryota</taxon>
        <taxon>Metazoa</taxon>
        <taxon>Ecdysozoa</taxon>
        <taxon>Arthropoda</taxon>
        <taxon>Hexapoda</taxon>
        <taxon>Insecta</taxon>
        <taxon>Pterygota</taxon>
        <taxon>Neoptera</taxon>
        <taxon>Endopterygota</taxon>
        <taxon>Diptera</taxon>
        <taxon>Brachycera</taxon>
        <taxon>Muscomorpha</taxon>
        <taxon>Ephydroidea</taxon>
        <taxon>Drosophilidae</taxon>
        <taxon>Drosophila</taxon>
    </lineage>
</organism>
<feature type="chain" id="PRO_5042209404" description="Odorant-binding protein A5" evidence="1">
    <location>
        <begin position="25"/>
        <end position="215"/>
    </location>
</feature>
<dbReference type="EMBL" id="JAJJHW010001127">
    <property type="protein sequence ID" value="KAH8377780.1"/>
    <property type="molecule type" value="Genomic_DNA"/>
</dbReference>
<dbReference type="PANTHER" id="PTHR11362">
    <property type="entry name" value="PHOSPHATIDYLETHANOLAMINE-BINDING PROTEIN"/>
    <property type="match status" value="1"/>
</dbReference>
<dbReference type="SUPFAM" id="SSF49777">
    <property type="entry name" value="PEBP-like"/>
    <property type="match status" value="1"/>
</dbReference>
<feature type="signal peptide" evidence="1">
    <location>
        <begin position="1"/>
        <end position="24"/>
    </location>
</feature>
<dbReference type="CDD" id="cd00866">
    <property type="entry name" value="PEBP_euk"/>
    <property type="match status" value="1"/>
</dbReference>
<name>A0AAD4K5A7_9MUSC</name>
<keyword evidence="3" id="KW-1185">Reference proteome</keyword>
<accession>A0AAD4K5A7</accession>
<reference evidence="2" key="1">
    <citation type="journal article" date="2021" name="Mol. Ecol. Resour.">
        <title>Phylogenomic analyses of the genus Drosophila reveals genomic signals of climate adaptation.</title>
        <authorList>
            <person name="Li F."/>
            <person name="Rane R.V."/>
            <person name="Luria V."/>
            <person name="Xiong Z."/>
            <person name="Chen J."/>
            <person name="Li Z."/>
            <person name="Catullo R.A."/>
            <person name="Griffin P.C."/>
            <person name="Schiffer M."/>
            <person name="Pearce S."/>
            <person name="Lee S.F."/>
            <person name="McElroy K."/>
            <person name="Stocker A."/>
            <person name="Shirriffs J."/>
            <person name="Cockerell F."/>
            <person name="Coppin C."/>
            <person name="Sgro C.M."/>
            <person name="Karger A."/>
            <person name="Cain J.W."/>
            <person name="Weber J.A."/>
            <person name="Santpere G."/>
            <person name="Kirschner M.W."/>
            <person name="Hoffmann A.A."/>
            <person name="Oakeshott J.G."/>
            <person name="Zhang G."/>
        </authorList>
    </citation>
    <scope>NUCLEOTIDE SEQUENCE</scope>
    <source>
        <strain evidence="2">BGI-SZ-2011g</strain>
    </source>
</reference>
<evidence type="ECO:0000313" key="3">
    <source>
        <dbReference type="Proteomes" id="UP001200034"/>
    </source>
</evidence>
<dbReference type="AlphaFoldDB" id="A0AAD4K5A7"/>
<dbReference type="InterPro" id="IPR035810">
    <property type="entry name" value="PEBP_euk"/>
</dbReference>
<dbReference type="Pfam" id="PF01161">
    <property type="entry name" value="PBP"/>
    <property type="match status" value="1"/>
</dbReference>
<dbReference type="InterPro" id="IPR036610">
    <property type="entry name" value="PEBP-like_sf"/>
</dbReference>
<sequence>LKGFAMHFHYGFLLCVLCFTSIRTEQDELNVRRVMKELEVIPDVLKEPPKELLKVRFDNELDIEEGKVYMPKDLKFPPKLEWNADPETYYTIVMLSPDAPSRENPMYRSWLHWLVVNVPGMDVSKGQPISEYFGPLPPKDSGLCRYVVLVYQQSDKLDVEEKKMDLKSAEDHSNFDVERFTQKYEMNEPLAGNIFQSKWDDYVPELMKMLYDVSE</sequence>
<evidence type="ECO:0000256" key="1">
    <source>
        <dbReference type="SAM" id="SignalP"/>
    </source>
</evidence>
<comment type="caution">
    <text evidence="2">The sequence shown here is derived from an EMBL/GenBank/DDBJ whole genome shotgun (WGS) entry which is preliminary data.</text>
</comment>
<dbReference type="Gene3D" id="3.90.280.10">
    <property type="entry name" value="PEBP-like"/>
    <property type="match status" value="1"/>
</dbReference>
<feature type="non-terminal residue" evidence="2">
    <location>
        <position position="215"/>
    </location>
</feature>